<dbReference type="InterPro" id="IPR002347">
    <property type="entry name" value="SDR_fam"/>
</dbReference>
<gene>
    <name evidence="5" type="ORF">FKR81_30565</name>
</gene>
<dbReference type="Gene3D" id="3.40.50.720">
    <property type="entry name" value="NAD(P)-binding Rossmann-like Domain"/>
    <property type="match status" value="1"/>
</dbReference>
<protein>
    <submittedName>
        <fullName evidence="5">SDR family oxidoreductase</fullName>
    </submittedName>
</protein>
<feature type="domain" description="Ketoreductase" evidence="4">
    <location>
        <begin position="4"/>
        <end position="182"/>
    </location>
</feature>
<dbReference type="PANTHER" id="PTHR43618">
    <property type="entry name" value="7-ALPHA-HYDROXYSTEROID DEHYDROGENASE"/>
    <property type="match status" value="1"/>
</dbReference>
<keyword evidence="3" id="KW-0560">Oxidoreductase</keyword>
<dbReference type="SUPFAM" id="SSF51735">
    <property type="entry name" value="NAD(P)-binding Rossmann-fold domains"/>
    <property type="match status" value="1"/>
</dbReference>
<dbReference type="PRINTS" id="PR00081">
    <property type="entry name" value="GDHRDH"/>
</dbReference>
<evidence type="ECO:0000313" key="5">
    <source>
        <dbReference type="EMBL" id="TWP48009.1"/>
    </source>
</evidence>
<evidence type="ECO:0000256" key="3">
    <source>
        <dbReference type="ARBA" id="ARBA00023002"/>
    </source>
</evidence>
<dbReference type="RefSeq" id="WP_146357132.1">
    <property type="nucleotide sequence ID" value="NZ_VOBR01000023.1"/>
</dbReference>
<dbReference type="EMBL" id="VOBR01000023">
    <property type="protein sequence ID" value="TWP48009.1"/>
    <property type="molecule type" value="Genomic_DNA"/>
</dbReference>
<evidence type="ECO:0000256" key="2">
    <source>
        <dbReference type="ARBA" id="ARBA00022857"/>
    </source>
</evidence>
<keyword evidence="2" id="KW-0521">NADP</keyword>
<dbReference type="InterPro" id="IPR052178">
    <property type="entry name" value="Sec_Metab_Biosynth_SDR"/>
</dbReference>
<comment type="caution">
    <text evidence="5">The sequence shown here is derived from an EMBL/GenBank/DDBJ whole genome shotgun (WGS) entry which is preliminary data.</text>
</comment>
<dbReference type="InterPro" id="IPR036291">
    <property type="entry name" value="NAD(P)-bd_dom_sf"/>
</dbReference>
<dbReference type="OrthoDB" id="9803333at2"/>
<dbReference type="AlphaFoldDB" id="A0A563ELN4"/>
<dbReference type="PANTHER" id="PTHR43618:SF8">
    <property type="entry name" value="7ALPHA-HYDROXYSTEROID DEHYDROGENASE"/>
    <property type="match status" value="1"/>
</dbReference>
<dbReference type="FunFam" id="3.40.50.720:FF:000084">
    <property type="entry name" value="Short-chain dehydrogenase reductase"/>
    <property type="match status" value="1"/>
</dbReference>
<evidence type="ECO:0000256" key="1">
    <source>
        <dbReference type="ARBA" id="ARBA00006484"/>
    </source>
</evidence>
<reference evidence="5 6" key="1">
    <citation type="submission" date="2019-07" db="EMBL/GenBank/DDBJ databases">
        <title>Lentzea xizangensis sp. nov., isolated from Qinghai-Tibetan Plateau Soils.</title>
        <authorList>
            <person name="Huang J."/>
        </authorList>
    </citation>
    <scope>NUCLEOTIDE SEQUENCE [LARGE SCALE GENOMIC DNA]</scope>
    <source>
        <strain evidence="5 6">FXJ1.1311</strain>
    </source>
</reference>
<evidence type="ECO:0000259" key="4">
    <source>
        <dbReference type="SMART" id="SM00822"/>
    </source>
</evidence>
<dbReference type="InterPro" id="IPR057326">
    <property type="entry name" value="KR_dom"/>
</dbReference>
<dbReference type="SMART" id="SM00822">
    <property type="entry name" value="PKS_KR"/>
    <property type="match status" value="1"/>
</dbReference>
<comment type="similarity">
    <text evidence="1">Belongs to the short-chain dehydrogenases/reductases (SDR) family.</text>
</comment>
<keyword evidence="6" id="KW-1185">Reference proteome</keyword>
<dbReference type="GO" id="GO:0016491">
    <property type="term" value="F:oxidoreductase activity"/>
    <property type="evidence" value="ECO:0007669"/>
    <property type="project" value="UniProtKB-KW"/>
</dbReference>
<dbReference type="Pfam" id="PF13561">
    <property type="entry name" value="adh_short_C2"/>
    <property type="match status" value="1"/>
</dbReference>
<dbReference type="Proteomes" id="UP000316639">
    <property type="component" value="Unassembled WGS sequence"/>
</dbReference>
<proteinExistence type="inferred from homology"/>
<name>A0A563ELN4_9PSEU</name>
<accession>A0A563ELN4</accession>
<sequence length="245" mass="24970">MQGKVAVVTGGSTGIGRAIAARFVAEGARVVITGRRKPELDAAVEAIGRGVRGVHADSSDLGDLDALYRSVQEEEGRIDVLVANAGGGVANVLGSITEEEFDSTFGTNVKGVLFTVQKALPLLADGASVILTGSTTSIKAEAGISVYAASKAAVRNLARGWVLDLKGRDVRVNVLSPGPTDTPGMRGLAEPGQEQALVDAFAARVPLGRVADPAEIAGAAVFLASNDSGFVNGVELFVDGGFAQV</sequence>
<organism evidence="5 6">
    <name type="scientific">Lentzea tibetensis</name>
    <dbReference type="NCBI Taxonomy" id="2591470"/>
    <lineage>
        <taxon>Bacteria</taxon>
        <taxon>Bacillati</taxon>
        <taxon>Actinomycetota</taxon>
        <taxon>Actinomycetes</taxon>
        <taxon>Pseudonocardiales</taxon>
        <taxon>Pseudonocardiaceae</taxon>
        <taxon>Lentzea</taxon>
    </lineage>
</organism>
<dbReference type="CDD" id="cd05233">
    <property type="entry name" value="SDR_c"/>
    <property type="match status" value="1"/>
</dbReference>
<evidence type="ECO:0000313" key="6">
    <source>
        <dbReference type="Proteomes" id="UP000316639"/>
    </source>
</evidence>